<dbReference type="EMBL" id="CP072384">
    <property type="protein sequence ID" value="QUC08224.1"/>
    <property type="molecule type" value="Genomic_DNA"/>
</dbReference>
<organism evidence="6 7">
    <name type="scientific">Arachnia rubra</name>
    <dbReference type="NCBI Taxonomy" id="1547448"/>
    <lineage>
        <taxon>Bacteria</taxon>
        <taxon>Bacillati</taxon>
        <taxon>Actinomycetota</taxon>
        <taxon>Actinomycetes</taxon>
        <taxon>Propionibacteriales</taxon>
        <taxon>Propionibacteriaceae</taxon>
        <taxon>Arachnia</taxon>
    </lineage>
</organism>
<proteinExistence type="inferred from homology"/>
<evidence type="ECO:0000259" key="4">
    <source>
        <dbReference type="Pfam" id="PF00561"/>
    </source>
</evidence>
<feature type="domain" description="Peptidase S33 tripeptidyl aminopeptidase-like C-terminal" evidence="5">
    <location>
        <begin position="359"/>
        <end position="462"/>
    </location>
</feature>
<evidence type="ECO:0000256" key="1">
    <source>
        <dbReference type="ARBA" id="ARBA00010088"/>
    </source>
</evidence>
<protein>
    <submittedName>
        <fullName evidence="6">Alpha/beta fold hydrolase</fullName>
    </submittedName>
</protein>
<dbReference type="RefSeq" id="WP_212323849.1">
    <property type="nucleotide sequence ID" value="NZ_AP024463.1"/>
</dbReference>
<keyword evidence="2" id="KW-0732">Signal</keyword>
<keyword evidence="3 6" id="KW-0378">Hydrolase</keyword>
<gene>
    <name evidence="6" type="ORF">J5A65_00230</name>
</gene>
<comment type="similarity">
    <text evidence="1">Belongs to the peptidase S33 family.</text>
</comment>
<dbReference type="InterPro" id="IPR000073">
    <property type="entry name" value="AB_hydrolase_1"/>
</dbReference>
<evidence type="ECO:0000259" key="5">
    <source>
        <dbReference type="Pfam" id="PF08386"/>
    </source>
</evidence>
<reference evidence="6 7" key="1">
    <citation type="submission" date="2021-03" db="EMBL/GenBank/DDBJ databases">
        <title>Human Oral Microbial Genomes.</title>
        <authorList>
            <person name="Johnston C.D."/>
            <person name="Chen T."/>
            <person name="Dewhirst F.E."/>
        </authorList>
    </citation>
    <scope>NUCLEOTIDE SEQUENCE [LARGE SCALE GENOMIC DNA]</scope>
    <source>
        <strain evidence="6 7">DSMZ 100122</strain>
    </source>
</reference>
<dbReference type="InterPro" id="IPR029058">
    <property type="entry name" value="AB_hydrolase_fold"/>
</dbReference>
<accession>A0ABX7Y5T3</accession>
<dbReference type="Proteomes" id="UP000678513">
    <property type="component" value="Chromosome"/>
</dbReference>
<dbReference type="InterPro" id="IPR013595">
    <property type="entry name" value="Pept_S33_TAP-like_C"/>
</dbReference>
<dbReference type="PANTHER" id="PTHR43248">
    <property type="entry name" value="2-SUCCINYL-6-HYDROXY-2,4-CYCLOHEXADIENE-1-CARBOXYLATE SYNTHASE"/>
    <property type="match status" value="1"/>
</dbReference>
<evidence type="ECO:0000256" key="2">
    <source>
        <dbReference type="ARBA" id="ARBA00022729"/>
    </source>
</evidence>
<dbReference type="SUPFAM" id="SSF53474">
    <property type="entry name" value="alpha/beta-Hydrolases"/>
    <property type="match status" value="1"/>
</dbReference>
<dbReference type="Pfam" id="PF08386">
    <property type="entry name" value="Abhydrolase_4"/>
    <property type="match status" value="1"/>
</dbReference>
<evidence type="ECO:0000313" key="7">
    <source>
        <dbReference type="Proteomes" id="UP000678513"/>
    </source>
</evidence>
<evidence type="ECO:0000256" key="3">
    <source>
        <dbReference type="ARBA" id="ARBA00022801"/>
    </source>
</evidence>
<sequence>MDRTDEQGKFSCAMVTVPMDYNNPDGKTIQIAMKKRVADGESRGPLFINPGGPGGSGVQTVEQIEGTEQIGGASKELLAGYDAVGFDPRGVGSSTAIKCGDAASPFEWGLTPGQPQEGQSFEDWAQGYMGKISELSKKCQEHSEPGLLDHVNTVSVARDLDVLRAVSGEKTLNYLGMSYGTELGYTYAELFPKNAGRLVLDGGVDSTVTHEKFDLDRAEAFENALHSYVQACQEGKAGDTCPLTGSVEDGVQQIRDLIASADASPMATSDPDLKITGTHITQIIQSYLGGGQWQQLTTTLTSITQKDVSGIAEVVKQTNQSSKVSDVATTLAISCQDRPSQGDIEAWKGQYQQAQELSPTFGPKTLNFDMTCAAWGHYSETDPIPQDVHAEGAPPILVVGATGDAATPYKWSQALAEQLDSAQLITWEGNAHVAYPRGNKCITTAVDGFLLDGKMPQDNLVCTN</sequence>
<keyword evidence="7" id="KW-1185">Reference proteome</keyword>
<dbReference type="PANTHER" id="PTHR43248:SF29">
    <property type="entry name" value="TRIPEPTIDYL AMINOPEPTIDASE"/>
    <property type="match status" value="1"/>
</dbReference>
<dbReference type="InterPro" id="IPR051601">
    <property type="entry name" value="Serine_prot/Carboxylest_S33"/>
</dbReference>
<dbReference type="Pfam" id="PF00561">
    <property type="entry name" value="Abhydrolase_1"/>
    <property type="match status" value="1"/>
</dbReference>
<evidence type="ECO:0000313" key="6">
    <source>
        <dbReference type="EMBL" id="QUC08224.1"/>
    </source>
</evidence>
<feature type="domain" description="AB hydrolase-1" evidence="4">
    <location>
        <begin position="45"/>
        <end position="239"/>
    </location>
</feature>
<dbReference type="GO" id="GO:0016787">
    <property type="term" value="F:hydrolase activity"/>
    <property type="evidence" value="ECO:0007669"/>
    <property type="project" value="UniProtKB-KW"/>
</dbReference>
<name>A0ABX7Y5T3_9ACTN</name>
<dbReference type="Gene3D" id="3.40.50.1820">
    <property type="entry name" value="alpha/beta hydrolase"/>
    <property type="match status" value="1"/>
</dbReference>